<sequence length="117" mass="13957">MSVVQARRLRKKMTPQEVKLWKHLRQLRLQGYHLRRQISIGRFVADFACKRRRLVIEVDGNQHGYAKGLAHDATRDAFLEKLGYRVMRFSNHDVDRSLPEVMDTIFHALETRWAREE</sequence>
<dbReference type="Proteomes" id="UP001156882">
    <property type="component" value="Unassembled WGS sequence"/>
</dbReference>
<evidence type="ECO:0000313" key="2">
    <source>
        <dbReference type="EMBL" id="GLS18024.1"/>
    </source>
</evidence>
<feature type="domain" description="DUF559" evidence="1">
    <location>
        <begin position="5"/>
        <end position="109"/>
    </location>
</feature>
<dbReference type="InterPro" id="IPR011335">
    <property type="entry name" value="Restrct_endonuc-II-like"/>
</dbReference>
<dbReference type="EMBL" id="BSPC01000007">
    <property type="protein sequence ID" value="GLS18024.1"/>
    <property type="molecule type" value="Genomic_DNA"/>
</dbReference>
<dbReference type="Pfam" id="PF04480">
    <property type="entry name" value="DUF559"/>
    <property type="match status" value="1"/>
</dbReference>
<dbReference type="InterPro" id="IPR007569">
    <property type="entry name" value="DUF559"/>
</dbReference>
<dbReference type="PANTHER" id="PTHR38590:SF1">
    <property type="entry name" value="BLL0828 PROTEIN"/>
    <property type="match status" value="1"/>
</dbReference>
<dbReference type="InterPro" id="IPR047216">
    <property type="entry name" value="Endonuclease_DUF559_bact"/>
</dbReference>
<evidence type="ECO:0000313" key="3">
    <source>
        <dbReference type="Proteomes" id="UP001156882"/>
    </source>
</evidence>
<reference evidence="3" key="1">
    <citation type="journal article" date="2019" name="Int. J. Syst. Evol. Microbiol.">
        <title>The Global Catalogue of Microorganisms (GCM) 10K type strain sequencing project: providing services to taxonomists for standard genome sequencing and annotation.</title>
        <authorList>
            <consortium name="The Broad Institute Genomics Platform"/>
            <consortium name="The Broad Institute Genome Sequencing Center for Infectious Disease"/>
            <person name="Wu L."/>
            <person name="Ma J."/>
        </authorList>
    </citation>
    <scope>NUCLEOTIDE SEQUENCE [LARGE SCALE GENOMIC DNA]</scope>
    <source>
        <strain evidence="3">NBRC 101365</strain>
    </source>
</reference>
<keyword evidence="3" id="KW-1185">Reference proteome</keyword>
<dbReference type="SUPFAM" id="SSF52980">
    <property type="entry name" value="Restriction endonuclease-like"/>
    <property type="match status" value="1"/>
</dbReference>
<evidence type="ECO:0000259" key="1">
    <source>
        <dbReference type="Pfam" id="PF04480"/>
    </source>
</evidence>
<comment type="caution">
    <text evidence="2">The sequence shown here is derived from an EMBL/GenBank/DDBJ whole genome shotgun (WGS) entry which is preliminary data.</text>
</comment>
<dbReference type="CDD" id="cd01038">
    <property type="entry name" value="Endonuclease_DUF559"/>
    <property type="match status" value="1"/>
</dbReference>
<dbReference type="RefSeq" id="WP_284310851.1">
    <property type="nucleotide sequence ID" value="NZ_BSPC01000007.1"/>
</dbReference>
<dbReference type="PANTHER" id="PTHR38590">
    <property type="entry name" value="BLL0828 PROTEIN"/>
    <property type="match status" value="1"/>
</dbReference>
<gene>
    <name evidence="2" type="ORF">GCM10007874_10400</name>
</gene>
<accession>A0ABQ6CCW1</accession>
<protein>
    <recommendedName>
        <fullName evidence="1">DUF559 domain-containing protein</fullName>
    </recommendedName>
</protein>
<name>A0ABQ6CCW1_9HYPH</name>
<organism evidence="2 3">
    <name type="scientific">Labrys miyagiensis</name>
    <dbReference type="NCBI Taxonomy" id="346912"/>
    <lineage>
        <taxon>Bacteria</taxon>
        <taxon>Pseudomonadati</taxon>
        <taxon>Pseudomonadota</taxon>
        <taxon>Alphaproteobacteria</taxon>
        <taxon>Hyphomicrobiales</taxon>
        <taxon>Xanthobacteraceae</taxon>
        <taxon>Labrys</taxon>
    </lineage>
</organism>
<dbReference type="Gene3D" id="3.40.960.10">
    <property type="entry name" value="VSR Endonuclease"/>
    <property type="match status" value="1"/>
</dbReference>
<proteinExistence type="predicted"/>